<feature type="transmembrane region" description="Helical" evidence="6">
    <location>
        <begin position="60"/>
        <end position="82"/>
    </location>
</feature>
<name>A0A4R8DW17_9BACT</name>
<evidence type="ECO:0000256" key="2">
    <source>
        <dbReference type="ARBA" id="ARBA00009399"/>
    </source>
</evidence>
<evidence type="ECO:0000313" key="9">
    <source>
        <dbReference type="Proteomes" id="UP000294498"/>
    </source>
</evidence>
<dbReference type="PANTHER" id="PTHR38459:SF1">
    <property type="entry name" value="PROPHAGE BACTOPRENOL-LINKED GLUCOSE TRANSLOCASE HOMOLOG"/>
    <property type="match status" value="1"/>
</dbReference>
<dbReference type="PANTHER" id="PTHR38459">
    <property type="entry name" value="PROPHAGE BACTOPRENOL-LINKED GLUCOSE TRANSLOCASE HOMOLOG"/>
    <property type="match status" value="1"/>
</dbReference>
<evidence type="ECO:0000259" key="7">
    <source>
        <dbReference type="Pfam" id="PF04138"/>
    </source>
</evidence>
<keyword evidence="3 6" id="KW-0812">Transmembrane</keyword>
<sequence>MAAIAASLVDFLVFGLLVHTGWMKVGPATATGMVCGGILAFVMGRTWVFDARQGAALGQGIRYGLVWIGNIVLSTLLVKALAVHVHYMVARVGVSVVMGLTYSYFMQRWFVFPHGATKR</sequence>
<evidence type="ECO:0000256" key="3">
    <source>
        <dbReference type="ARBA" id="ARBA00022692"/>
    </source>
</evidence>
<evidence type="ECO:0000256" key="4">
    <source>
        <dbReference type="ARBA" id="ARBA00022989"/>
    </source>
</evidence>
<comment type="caution">
    <text evidence="8">The sequence shown here is derived from an EMBL/GenBank/DDBJ whole genome shotgun (WGS) entry which is preliminary data.</text>
</comment>
<protein>
    <submittedName>
        <fullName evidence="8">Putative flippase GtrA</fullName>
    </submittedName>
</protein>
<comment type="subcellular location">
    <subcellularLocation>
        <location evidence="1">Membrane</location>
        <topology evidence="1">Multi-pass membrane protein</topology>
    </subcellularLocation>
</comment>
<dbReference type="Pfam" id="PF04138">
    <property type="entry name" value="GtrA_DPMS_TM"/>
    <property type="match status" value="1"/>
</dbReference>
<gene>
    <name evidence="8" type="ORF">EDB95_2716</name>
</gene>
<keyword evidence="9" id="KW-1185">Reference proteome</keyword>
<dbReference type="InterPro" id="IPR007267">
    <property type="entry name" value="GtrA_DPMS_TM"/>
</dbReference>
<organism evidence="8 9">
    <name type="scientific">Dinghuibacter silviterrae</name>
    <dbReference type="NCBI Taxonomy" id="1539049"/>
    <lineage>
        <taxon>Bacteria</taxon>
        <taxon>Pseudomonadati</taxon>
        <taxon>Bacteroidota</taxon>
        <taxon>Chitinophagia</taxon>
        <taxon>Chitinophagales</taxon>
        <taxon>Chitinophagaceae</taxon>
        <taxon>Dinghuibacter</taxon>
    </lineage>
</organism>
<keyword evidence="5 6" id="KW-0472">Membrane</keyword>
<evidence type="ECO:0000256" key="5">
    <source>
        <dbReference type="ARBA" id="ARBA00023136"/>
    </source>
</evidence>
<feature type="domain" description="GtrA/DPMS transmembrane" evidence="7">
    <location>
        <begin position="4"/>
        <end position="112"/>
    </location>
</feature>
<dbReference type="Proteomes" id="UP000294498">
    <property type="component" value="Unassembled WGS sequence"/>
</dbReference>
<comment type="similarity">
    <text evidence="2">Belongs to the GtrA family.</text>
</comment>
<evidence type="ECO:0000256" key="1">
    <source>
        <dbReference type="ARBA" id="ARBA00004141"/>
    </source>
</evidence>
<evidence type="ECO:0000313" key="8">
    <source>
        <dbReference type="EMBL" id="TDX01675.1"/>
    </source>
</evidence>
<feature type="transmembrane region" description="Helical" evidence="6">
    <location>
        <begin position="25"/>
        <end position="48"/>
    </location>
</feature>
<keyword evidence="4 6" id="KW-1133">Transmembrane helix</keyword>
<evidence type="ECO:0000256" key="6">
    <source>
        <dbReference type="SAM" id="Phobius"/>
    </source>
</evidence>
<dbReference type="InterPro" id="IPR051401">
    <property type="entry name" value="GtrA_CellWall_Glycosyl"/>
</dbReference>
<dbReference type="GO" id="GO:0000271">
    <property type="term" value="P:polysaccharide biosynthetic process"/>
    <property type="evidence" value="ECO:0007669"/>
    <property type="project" value="InterPro"/>
</dbReference>
<accession>A0A4R8DW17</accession>
<feature type="transmembrane region" description="Helical" evidence="6">
    <location>
        <begin position="88"/>
        <end position="105"/>
    </location>
</feature>
<proteinExistence type="inferred from homology"/>
<dbReference type="EMBL" id="SODV01000001">
    <property type="protein sequence ID" value="TDX01675.1"/>
    <property type="molecule type" value="Genomic_DNA"/>
</dbReference>
<dbReference type="GO" id="GO:0005886">
    <property type="term" value="C:plasma membrane"/>
    <property type="evidence" value="ECO:0007669"/>
    <property type="project" value="TreeGrafter"/>
</dbReference>
<reference evidence="8 9" key="1">
    <citation type="submission" date="2019-03" db="EMBL/GenBank/DDBJ databases">
        <title>Genomic Encyclopedia of Type Strains, Phase IV (KMG-IV): sequencing the most valuable type-strain genomes for metagenomic binning, comparative biology and taxonomic classification.</title>
        <authorList>
            <person name="Goeker M."/>
        </authorList>
    </citation>
    <scope>NUCLEOTIDE SEQUENCE [LARGE SCALE GENOMIC DNA]</scope>
    <source>
        <strain evidence="8 9">DSM 100059</strain>
    </source>
</reference>
<dbReference type="AlphaFoldDB" id="A0A4R8DW17"/>
<dbReference type="RefSeq" id="WP_162852587.1">
    <property type="nucleotide sequence ID" value="NZ_SODV01000001.1"/>
</dbReference>